<dbReference type="InterPro" id="IPR002401">
    <property type="entry name" value="Cyt_P450_E_grp-I"/>
</dbReference>
<evidence type="ECO:0000313" key="6">
    <source>
        <dbReference type="Proteomes" id="UP000230423"/>
    </source>
</evidence>
<keyword evidence="6" id="KW-1185">Reference proteome</keyword>
<keyword evidence="4 5" id="KW-0560">Oxidoreductase</keyword>
<dbReference type="PANTHER" id="PTHR24300">
    <property type="entry name" value="CYTOCHROME P450 508A4-RELATED"/>
    <property type="match status" value="1"/>
</dbReference>
<dbReference type="InterPro" id="IPR001128">
    <property type="entry name" value="Cyt_P450"/>
</dbReference>
<name>A0A2G9U7H7_TELCI</name>
<sequence length="441" mass="50654">MLITAVLIAILIYFLSNQWRRTTQLPPGPYPILLIGNLPHLLYYGYKYGGIVPALKYFKKKYGPVFTLWIGPMPSVHISDYKLSHEAMVHYGSNYQDRWSGQIDALPPPSAVVVTDFYDRLVGGIINRILFSVRINEADETLFLKMKKRLDEAVNSISIMDVFAKKWMLDIPLIKRRWKPLLDPTYAIKDFLRKQVDERFEILASFTSFEDFFCVELGSEESRRTYGAIITEDFSRKRAIGNGTHLLDSEPRDYADAFILKMNEEAKNEVLDTTFNEETLVVNLQDLWSAGQETTTTTLSWAMVYLLKYPEIVRRLREELVRVTGGSRPLTLKDKNETPYLIATIAEIQRHASILNINNWRISNADAEIGGYTVPKHTIVSAELSLILSDESIFHHAKEIIGNLILRYSIHADGPVPDEAMDRFGIMHKPQPFKMRFLKLT</sequence>
<dbReference type="Pfam" id="PF00067">
    <property type="entry name" value="p450"/>
    <property type="match status" value="2"/>
</dbReference>
<dbReference type="PANTHER" id="PTHR24300:SF375">
    <property type="entry name" value="CYTOCHROME P450 FAMILY"/>
    <property type="match status" value="1"/>
</dbReference>
<dbReference type="EMBL" id="KZ348463">
    <property type="protein sequence ID" value="PIO66148.1"/>
    <property type="molecule type" value="Genomic_DNA"/>
</dbReference>
<evidence type="ECO:0000256" key="2">
    <source>
        <dbReference type="ARBA" id="ARBA00022723"/>
    </source>
</evidence>
<keyword evidence="2" id="KW-0479">Metal-binding</keyword>
<evidence type="ECO:0000256" key="3">
    <source>
        <dbReference type="ARBA" id="ARBA00023004"/>
    </source>
</evidence>
<dbReference type="PRINTS" id="PR00463">
    <property type="entry name" value="EP450I"/>
</dbReference>
<dbReference type="PRINTS" id="PR00385">
    <property type="entry name" value="P450"/>
</dbReference>
<dbReference type="OrthoDB" id="2789670at2759"/>
<dbReference type="AlphaFoldDB" id="A0A2G9U7H7"/>
<dbReference type="InterPro" id="IPR050182">
    <property type="entry name" value="Cytochrome_P450_fam2"/>
</dbReference>
<reference evidence="5 6" key="1">
    <citation type="submission" date="2015-09" db="EMBL/GenBank/DDBJ databases">
        <title>Draft genome of the parasitic nematode Teladorsagia circumcincta isolate WARC Sus (inbred).</title>
        <authorList>
            <person name="Mitreva M."/>
        </authorList>
    </citation>
    <scope>NUCLEOTIDE SEQUENCE [LARGE SCALE GENOMIC DNA]</scope>
    <source>
        <strain evidence="5 6">S</strain>
    </source>
</reference>
<evidence type="ECO:0000313" key="5">
    <source>
        <dbReference type="EMBL" id="PIO66148.1"/>
    </source>
</evidence>
<keyword evidence="4 5" id="KW-0503">Monooxygenase</keyword>
<accession>A0A2G9U7H7</accession>
<dbReference type="GO" id="GO:0005737">
    <property type="term" value="C:cytoplasm"/>
    <property type="evidence" value="ECO:0007669"/>
    <property type="project" value="TreeGrafter"/>
</dbReference>
<keyword evidence="3" id="KW-0408">Iron</keyword>
<dbReference type="GO" id="GO:0006805">
    <property type="term" value="P:xenobiotic metabolic process"/>
    <property type="evidence" value="ECO:0007669"/>
    <property type="project" value="TreeGrafter"/>
</dbReference>
<dbReference type="GO" id="GO:0020037">
    <property type="term" value="F:heme binding"/>
    <property type="evidence" value="ECO:0007669"/>
    <property type="project" value="InterPro"/>
</dbReference>
<dbReference type="Proteomes" id="UP000230423">
    <property type="component" value="Unassembled WGS sequence"/>
</dbReference>
<protein>
    <submittedName>
        <fullName evidence="5">Unspecific monooxygenase</fullName>
    </submittedName>
</protein>
<comment type="similarity">
    <text evidence="1">Belongs to the cytochrome P450 family.</text>
</comment>
<dbReference type="InterPro" id="IPR036396">
    <property type="entry name" value="Cyt_P450_sf"/>
</dbReference>
<gene>
    <name evidence="5" type="ORF">TELCIR_12150</name>
</gene>
<dbReference type="GO" id="GO:0006082">
    <property type="term" value="P:organic acid metabolic process"/>
    <property type="evidence" value="ECO:0007669"/>
    <property type="project" value="TreeGrafter"/>
</dbReference>
<organism evidence="5 6">
    <name type="scientific">Teladorsagia circumcincta</name>
    <name type="common">Brown stomach worm</name>
    <name type="synonym">Ostertagia circumcincta</name>
    <dbReference type="NCBI Taxonomy" id="45464"/>
    <lineage>
        <taxon>Eukaryota</taxon>
        <taxon>Metazoa</taxon>
        <taxon>Ecdysozoa</taxon>
        <taxon>Nematoda</taxon>
        <taxon>Chromadorea</taxon>
        <taxon>Rhabditida</taxon>
        <taxon>Rhabditina</taxon>
        <taxon>Rhabditomorpha</taxon>
        <taxon>Strongyloidea</taxon>
        <taxon>Trichostrongylidae</taxon>
        <taxon>Teladorsagia</taxon>
    </lineage>
</organism>
<proteinExistence type="inferred from homology"/>
<dbReference type="SUPFAM" id="SSF48264">
    <property type="entry name" value="Cytochrome P450"/>
    <property type="match status" value="1"/>
</dbReference>
<dbReference type="GO" id="GO:0005506">
    <property type="term" value="F:iron ion binding"/>
    <property type="evidence" value="ECO:0007669"/>
    <property type="project" value="InterPro"/>
</dbReference>
<dbReference type="Gene3D" id="1.10.630.10">
    <property type="entry name" value="Cytochrome P450"/>
    <property type="match status" value="2"/>
</dbReference>
<dbReference type="GO" id="GO:0016712">
    <property type="term" value="F:oxidoreductase activity, acting on paired donors, with incorporation or reduction of molecular oxygen, reduced flavin or flavoprotein as one donor, and incorporation of one atom of oxygen"/>
    <property type="evidence" value="ECO:0007669"/>
    <property type="project" value="TreeGrafter"/>
</dbReference>
<evidence type="ECO:0000256" key="1">
    <source>
        <dbReference type="ARBA" id="ARBA00010617"/>
    </source>
</evidence>
<evidence type="ECO:0000256" key="4">
    <source>
        <dbReference type="ARBA" id="ARBA00023033"/>
    </source>
</evidence>